<keyword evidence="3" id="KW-1185">Reference proteome</keyword>
<evidence type="ECO:0000313" key="3">
    <source>
        <dbReference type="Proteomes" id="UP000504631"/>
    </source>
</evidence>
<protein>
    <submittedName>
        <fullName evidence="4">Uncharacterized protein LOC117236888</fullName>
    </submittedName>
</protein>
<feature type="coiled-coil region" evidence="1">
    <location>
        <begin position="208"/>
        <end position="235"/>
    </location>
</feature>
<feature type="region of interest" description="Disordered" evidence="2">
    <location>
        <begin position="524"/>
        <end position="547"/>
    </location>
</feature>
<gene>
    <name evidence="4" type="primary">LOC117236888</name>
</gene>
<feature type="region of interest" description="Disordered" evidence="2">
    <location>
        <begin position="331"/>
        <end position="367"/>
    </location>
</feature>
<organism evidence="3 4">
    <name type="scientific">Bombus vosnesenskii</name>
    <dbReference type="NCBI Taxonomy" id="207650"/>
    <lineage>
        <taxon>Eukaryota</taxon>
        <taxon>Metazoa</taxon>
        <taxon>Ecdysozoa</taxon>
        <taxon>Arthropoda</taxon>
        <taxon>Hexapoda</taxon>
        <taxon>Insecta</taxon>
        <taxon>Pterygota</taxon>
        <taxon>Neoptera</taxon>
        <taxon>Endopterygota</taxon>
        <taxon>Hymenoptera</taxon>
        <taxon>Apocrita</taxon>
        <taxon>Aculeata</taxon>
        <taxon>Apoidea</taxon>
        <taxon>Anthophila</taxon>
        <taxon>Apidae</taxon>
        <taxon>Bombus</taxon>
        <taxon>Pyrobombus</taxon>
    </lineage>
</organism>
<evidence type="ECO:0000256" key="2">
    <source>
        <dbReference type="SAM" id="MobiDB-lite"/>
    </source>
</evidence>
<dbReference type="Proteomes" id="UP000504631">
    <property type="component" value="Unplaced"/>
</dbReference>
<proteinExistence type="predicted"/>
<dbReference type="AlphaFoldDB" id="A0A6J3KWA5"/>
<accession>A0A6J3KWA5</accession>
<dbReference type="KEGG" id="bvk:117236888"/>
<feature type="compositionally biased region" description="Polar residues" evidence="2">
    <location>
        <begin position="381"/>
        <end position="390"/>
    </location>
</feature>
<reference evidence="4" key="1">
    <citation type="submission" date="2025-08" db="UniProtKB">
        <authorList>
            <consortium name="RefSeq"/>
        </authorList>
    </citation>
    <scope>IDENTIFICATION</scope>
    <source>
        <tissue evidence="4">Muscle</tissue>
    </source>
</reference>
<feature type="compositionally biased region" description="Basic and acidic residues" evidence="2">
    <location>
        <begin position="677"/>
        <end position="689"/>
    </location>
</feature>
<feature type="compositionally biased region" description="Basic and acidic residues" evidence="2">
    <location>
        <begin position="916"/>
        <end position="937"/>
    </location>
</feature>
<feature type="compositionally biased region" description="Basic and acidic residues" evidence="2">
    <location>
        <begin position="350"/>
        <end position="362"/>
    </location>
</feature>
<evidence type="ECO:0000313" key="4">
    <source>
        <dbReference type="RefSeq" id="XP_033356154.1"/>
    </source>
</evidence>
<evidence type="ECO:0000256" key="1">
    <source>
        <dbReference type="SAM" id="Coils"/>
    </source>
</evidence>
<name>A0A6J3KWA5_9HYME</name>
<dbReference type="GeneID" id="117236888"/>
<feature type="region of interest" description="Disordered" evidence="2">
    <location>
        <begin position="381"/>
        <end position="406"/>
    </location>
</feature>
<feature type="region of interest" description="Disordered" evidence="2">
    <location>
        <begin position="674"/>
        <end position="696"/>
    </location>
</feature>
<sequence length="1189" mass="135595">MSGSCRRESKKQNDCRSKKITGKRWEYPIAKSKEYWEKFCDDEEKRLITVRNPSLQLSYRTFSKNDSQLIDLNSDIQDKISNRNFFSNSYSDDCDTSDNSLHKLLPIRSNFKSNRYWNCDATKSYPKSILKGSFRAAPKSLDTTARLTTSSKVVRIPKLDSHDPQPSFRKIRPGKMDHIRTSFSVQNERKVQGENFPTLPILGAYPTTSDLRLKLKKLQKHLRLLDEEDRETRDRTRHKIVKAEDKKLVADFRSTTNQIKEENEDTLTDEDYLKYSARFAYKALKRLTKNKDLDFKFKPFDNLQEEQVLKLGDGSFASDDGKRELPRIKRIEKDKQSEESSNVHDLQTISEEKSLEDSEFTRTDVQCPSLKSDETISRTISTGSRYTSGPSPEFVYPEDRENPSSRILSSIPKLSSFPRRNRDRCLPCMYKLFETPVQRKVSLPRTALRRIIAEDTKVVSPTDSLEDSDSSSLNIPNFEDQVERVLTDQVDKADLGFECDVAFVESDDFENVVEIADATYSLEEDQVGKGLTDEEEGKSISESEPSSNVIAKEAKEDRQDDDTTLTNLNEATIDVTRVTSLERTKVPSSSRSISSDEDDSIVVSVSDDLPKPKYLVPCHAPTNFRPSLEPLRALRSRKPTTLQDRIALLESMPLKKSVSIDIYGDISARSRAVPGEVLEKGETGEDEKPPPPPLTKAKSVLDKLMLGNGEASTAKQRHVLRKETSFAGFSVSMDTASNSSEIHRDASNAALRELDATRDDSLLKTLSATDFARARTKLPLTQPHEIVEILKNLDENVSSIDMLEILCKEFSERLKNDNENADSNVKERNKMITNLTRLLVDSKRYLYPDKFPSNLSLSVNQPPVCNSRLLRRVLPRKTYNLVAPLLGMPEQLPKKREAVFEDPFDIGKTQITEDTLSTHDSLEVHPPTPRDTESLADKEKVGRRRYNPYALFLMKPRRKVVTWRPLTERDLEGYDPDATLEMRAENSMRKICKDFCQWVETLGGTDNVINEEVLRDMFEIDFSAEACRAMQMSIQEMPVVPAEVALTRNTPGASKLTMTKKHVMKDAKAEETPAKVKAFGTAMPWKLRFVPPNNQVRKKWLQCENVPKDIETMEVVWKDILDLRSVRGFVEWLQQHPEVPRPQALKKIASMDISSLRLIEDDEKFAHLELDINQIKSLRVAINGDDVST</sequence>
<keyword evidence="1" id="KW-0175">Coiled coil</keyword>
<feature type="region of interest" description="Disordered" evidence="2">
    <location>
        <begin position="915"/>
        <end position="937"/>
    </location>
</feature>
<feature type="compositionally biased region" description="Basic and acidic residues" evidence="2">
    <location>
        <begin position="331"/>
        <end position="342"/>
    </location>
</feature>
<dbReference type="RefSeq" id="XP_033356154.1">
    <property type="nucleotide sequence ID" value="XM_033500263.1"/>
</dbReference>